<dbReference type="InterPro" id="IPR002010">
    <property type="entry name" value="T3SS_IM_R"/>
</dbReference>
<keyword evidence="5 7" id="KW-1133">Transmembrane helix</keyword>
<feature type="transmembrane region" description="Helical" evidence="7">
    <location>
        <begin position="184"/>
        <end position="206"/>
    </location>
</feature>
<protein>
    <recommendedName>
        <fullName evidence="10">Flagellar biosynthetic protein FliR</fullName>
    </recommendedName>
</protein>
<dbReference type="GO" id="GO:0005886">
    <property type="term" value="C:plasma membrane"/>
    <property type="evidence" value="ECO:0007669"/>
    <property type="project" value="UniProtKB-SubCell"/>
</dbReference>
<comment type="subcellular location">
    <subcellularLocation>
        <location evidence="1">Cell membrane</location>
        <topology evidence="1">Multi-pass membrane protein</topology>
    </subcellularLocation>
</comment>
<dbReference type="GO" id="GO:0006605">
    <property type="term" value="P:protein targeting"/>
    <property type="evidence" value="ECO:0007669"/>
    <property type="project" value="InterPro"/>
</dbReference>
<reference evidence="8 9" key="1">
    <citation type="submission" date="2018-01" db="EMBL/GenBank/DDBJ databases">
        <title>Metagenomic assembled genomes from two thermal pools in the Uzon Caldera, Kamchatka, Russia.</title>
        <authorList>
            <person name="Wilkins L."/>
            <person name="Ettinger C."/>
        </authorList>
    </citation>
    <scope>NUCLEOTIDE SEQUENCE [LARGE SCALE GENOMIC DNA]</scope>
    <source>
        <strain evidence="8">ZAV-08</strain>
    </source>
</reference>
<keyword evidence="3" id="KW-1003">Cell membrane</keyword>
<dbReference type="PRINTS" id="PR00953">
    <property type="entry name" value="TYPE3IMRPROT"/>
</dbReference>
<dbReference type="AlphaFoldDB" id="A0A2N7PLU2"/>
<organism evidence="8 9">
    <name type="scientific">Thermodesulfobacterium geofontis</name>
    <dbReference type="NCBI Taxonomy" id="1295609"/>
    <lineage>
        <taxon>Bacteria</taxon>
        <taxon>Pseudomonadati</taxon>
        <taxon>Thermodesulfobacteriota</taxon>
        <taxon>Thermodesulfobacteria</taxon>
        <taxon>Thermodesulfobacteriales</taxon>
        <taxon>Thermodesulfobacteriaceae</taxon>
        <taxon>Thermodesulfobacterium</taxon>
    </lineage>
</organism>
<comment type="similarity">
    <text evidence="2">Belongs to the FliR/MopE/SpaR family.</text>
</comment>
<accession>A0A2N7PLU2</accession>
<keyword evidence="6 7" id="KW-0472">Membrane</keyword>
<name>A0A2N7PLU2_9BACT</name>
<evidence type="ECO:0000256" key="7">
    <source>
        <dbReference type="SAM" id="Phobius"/>
    </source>
</evidence>
<feature type="transmembrane region" description="Helical" evidence="7">
    <location>
        <begin position="72"/>
        <end position="95"/>
    </location>
</feature>
<feature type="transmembrane region" description="Helical" evidence="7">
    <location>
        <begin position="115"/>
        <end position="136"/>
    </location>
</feature>
<dbReference type="PANTHER" id="PTHR30065:SF1">
    <property type="entry name" value="SURFACE PRESENTATION OF ANTIGENS PROTEIN SPAR"/>
    <property type="match status" value="1"/>
</dbReference>
<evidence type="ECO:0000313" key="9">
    <source>
        <dbReference type="Proteomes" id="UP000235460"/>
    </source>
</evidence>
<evidence type="ECO:0000256" key="1">
    <source>
        <dbReference type="ARBA" id="ARBA00004651"/>
    </source>
</evidence>
<evidence type="ECO:0000256" key="4">
    <source>
        <dbReference type="ARBA" id="ARBA00022692"/>
    </source>
</evidence>
<keyword evidence="4 7" id="KW-0812">Transmembrane</keyword>
<dbReference type="Proteomes" id="UP000235460">
    <property type="component" value="Unassembled WGS sequence"/>
</dbReference>
<evidence type="ECO:0000256" key="6">
    <source>
        <dbReference type="ARBA" id="ARBA00023136"/>
    </source>
</evidence>
<dbReference type="Pfam" id="PF01311">
    <property type="entry name" value="Bac_export_1"/>
    <property type="match status" value="1"/>
</dbReference>
<dbReference type="PANTHER" id="PTHR30065">
    <property type="entry name" value="FLAGELLAR BIOSYNTHETIC PROTEIN FLIR"/>
    <property type="match status" value="1"/>
</dbReference>
<feature type="transmembrane region" description="Helical" evidence="7">
    <location>
        <begin position="212"/>
        <end position="234"/>
    </location>
</feature>
<evidence type="ECO:0000313" key="8">
    <source>
        <dbReference type="EMBL" id="PMP65332.1"/>
    </source>
</evidence>
<sequence>MELFEILEKNLYNFFFVFYRTLLLFLLFPLFGGTFFPAKLKIIISLVFALILTPVLTFKLPPLTDVNVVKFLVSDFIFIFLISLIFRIILAGIQLGGELVGIQMGFGISQTMDPISGFSMPVISQFVYIIFLLLFFSFNFHHQLIYFLYESFQKIPPGSFLLKKEIGIFIIKKSKLIFELSIKFLAPLLVFMMLIYVSLAIIGRLIPQINIIFVAFPLITGLGILFFGLMLAILPRIMYPCFVDYFKSIFLFLR</sequence>
<evidence type="ECO:0000256" key="5">
    <source>
        <dbReference type="ARBA" id="ARBA00022989"/>
    </source>
</evidence>
<gene>
    <name evidence="8" type="ORF">C0190_06890</name>
</gene>
<proteinExistence type="inferred from homology"/>
<evidence type="ECO:0000256" key="2">
    <source>
        <dbReference type="ARBA" id="ARBA00009772"/>
    </source>
</evidence>
<evidence type="ECO:0008006" key="10">
    <source>
        <dbReference type="Google" id="ProtNLM"/>
    </source>
</evidence>
<comment type="caution">
    <text evidence="8">The sequence shown here is derived from an EMBL/GenBank/DDBJ whole genome shotgun (WGS) entry which is preliminary data.</text>
</comment>
<feature type="transmembrane region" description="Helical" evidence="7">
    <location>
        <begin position="12"/>
        <end position="36"/>
    </location>
</feature>
<dbReference type="EMBL" id="PNIK01000099">
    <property type="protein sequence ID" value="PMP65332.1"/>
    <property type="molecule type" value="Genomic_DNA"/>
</dbReference>
<feature type="transmembrane region" description="Helical" evidence="7">
    <location>
        <begin position="42"/>
        <end position="60"/>
    </location>
</feature>
<evidence type="ECO:0000256" key="3">
    <source>
        <dbReference type="ARBA" id="ARBA00022475"/>
    </source>
</evidence>